<keyword evidence="2" id="KW-1185">Reference proteome</keyword>
<dbReference type="AlphaFoldDB" id="A0A239KU35"/>
<accession>A0A239KU35</accession>
<organism evidence="1 2">
    <name type="scientific">Streptosporangium subroseum</name>
    <dbReference type="NCBI Taxonomy" id="106412"/>
    <lineage>
        <taxon>Bacteria</taxon>
        <taxon>Bacillati</taxon>
        <taxon>Actinomycetota</taxon>
        <taxon>Actinomycetes</taxon>
        <taxon>Streptosporangiales</taxon>
        <taxon>Streptosporangiaceae</taxon>
        <taxon>Streptosporangium</taxon>
    </lineage>
</organism>
<sequence>MTGPLLRVPAEDHRALCTHDLTGLQRAPGHDRVWKPGARLRHPAANLADAVPVSQVTWTSAQQITADVPERH</sequence>
<proteinExistence type="predicted"/>
<gene>
    <name evidence="1" type="ORF">SAMN05216276_102887</name>
</gene>
<name>A0A239KU35_9ACTN</name>
<dbReference type="EMBL" id="FZOD01000028">
    <property type="protein sequence ID" value="SNT20744.1"/>
    <property type="molecule type" value="Genomic_DNA"/>
</dbReference>
<evidence type="ECO:0000313" key="2">
    <source>
        <dbReference type="Proteomes" id="UP000198282"/>
    </source>
</evidence>
<reference evidence="1 2" key="1">
    <citation type="submission" date="2017-06" db="EMBL/GenBank/DDBJ databases">
        <authorList>
            <person name="Kim H.J."/>
            <person name="Triplett B.A."/>
        </authorList>
    </citation>
    <scope>NUCLEOTIDE SEQUENCE [LARGE SCALE GENOMIC DNA]</scope>
    <source>
        <strain evidence="1 2">CGMCC 4.2132</strain>
    </source>
</reference>
<protein>
    <submittedName>
        <fullName evidence="1">Uncharacterized protein</fullName>
    </submittedName>
</protein>
<dbReference type="Proteomes" id="UP000198282">
    <property type="component" value="Unassembled WGS sequence"/>
</dbReference>
<evidence type="ECO:0000313" key="1">
    <source>
        <dbReference type="EMBL" id="SNT20744.1"/>
    </source>
</evidence>